<geneLocation type="chloroplast" evidence="3"/>
<feature type="region of interest" description="Disordered" evidence="1">
    <location>
        <begin position="3160"/>
        <end position="3191"/>
    </location>
</feature>
<name>A0A6H1U6A6_9CHLO</name>
<keyword evidence="2" id="KW-1133">Transmembrane helix</keyword>
<gene>
    <name evidence="3" type="primary">ycf1</name>
</gene>
<feature type="compositionally biased region" description="Polar residues" evidence="1">
    <location>
        <begin position="3169"/>
        <end position="3182"/>
    </location>
</feature>
<dbReference type="EMBL" id="MN701586">
    <property type="protein sequence ID" value="QIZ74185.1"/>
    <property type="molecule type" value="Genomic_DNA"/>
</dbReference>
<sequence length="3305" mass="388887">MSAFYLVKDYIEVVHKLIETSPNYILQHSSYTDFLTIINFSLTTLKQFCSNLLSFEWLNKLWYFPIIIPEIATSMLEEISVVDGNFHNILTFLDKPIAVGNQIYGNYYLPATLLEKFFTGLVNSLFIWLPTSTATFLCFRRFIMQGVEAGYSAALGTMAASLFWFTSILFGLRFIVVPWMSLDLFRYWLGFLLLMKYFWDNRYAYKEVKHNSVFGKHTKRNIFGFHFLLALTEQSSLYPFLNNFSISSQSTMLESFPSENFFDFSCIHFSYLLGIAIGSYSLINLLCWFWQDPAYRFYFWIMNKFKKLRIADIVRPVHLFFQTLTVLFAFSSLPYFGMEYQIANPLGFLPNDQVFHQFKQTSFLTHSTSPAYYRSRLNFPRQKFFRYEDWAEYYHRNTPIDTSLYDQGAYRLYTMEDLSYGKDYEWMRRRSDKIKIRSRLKRLRWFPRNWANRLWEFTKTWSRRNIFWRNDILNMYQYSWDSKAPLIWGKLVFEEFFPTKLNQRNLNIAKTDGELSKNEKNYFSSAIKKPVTPTWDSFWGPDPDWSSKFLWNQTTFHNNQKDFWWNWQSRLNLSDNDIWWKWLINKSATTSISKERMFPEVQKLQSNQTKSSERNLKSDFWEPQKRFISIYSDQSNRKETMLEYSILRKFTRKLTARFKVAQIENNSTQKINVSSNSIKTLLLLPSLRDWTVFQTVMTNINQMLWWRCLLFGDSKKKVSSLSFSNSNSILALQNAEKSMNGFQKDHLYSKNAINQQNFVLSFFSKEQGQLSLESKKLYASKQKFEKLQNKYFQIQLKQNNLNSNFSTNKFSQISSLENFKNTLEDKSSFIKENSNVSASGRDELHKYVENNSLFKKDWSFEKNISSTLLHPIKYYLHKEETFKKKLSFYGVKKAGNLIINKLPEKNTNNFFTKPFNGNLASNQLLATNQIRKNPKLSYDSNILTLTNKKNNLPIFNFYLKTYFQTYKKTKLYVLNTKMKRQLGMGASARRKGRDYSNKLLKRSKILANTPWIRQWIDQSGFLARRKRLETWIARQHYDPNELWSKIMKLDVDLFMNRQPNSYFLTNTEEKLLHLRRFLLFEHYDSLRWYTFMTNYRTMKNTIGGTKSFTNKLYNQQFKGTFHKVRHLFSLTPSVSNGAILKFDQSLYNLTSHSNVQGHEELINDFSLKDTFSKDKNNKEDPLISKNMDLIEKSTQIIKQSIWQNNFLRKNYIEESLEQKNYNLLTQSVNSLEKTSPKNKIFNVTNGLQQSSSIKTNLQTKLMLSLFKKRQKWTKDYKRSSEKLWKKWKFHNILFSNKTFRETSRNPTTRDIFVQSKQNLVSTNMNLPEQKKLLTNNKIEDYANLNDYKIYLKFVQISKLKKLAGFNNNNFNFKLLEKGLTELSTQKTLDTIFANQKTIENSPLKIQPFESSIQYALKDGIKIQSNSNQLESKTFSLSTSPIFQNNLFQNNLFTRKLIKERYAKLSNAQFNSISRNLFTKFESRFNFGINKFSLNYKLKNSLNKRIRNSFSVNSLIQSKNGNNLSEAFDKELNIKLYQKNLFRRERSNIQNLIFMKKFLLNDSNLSLTRSQIRPLPGKRTKALYERGSSSLSDYYNQTLGKMDNTRGSLQSTFLFSSEAGSNLDLKIRAYKNQKWFEEADKDLNFNINLNSLKNNESQESRFNMNKLNRHWKGVLSKLKNTKLVSDQLDETLQKKFLQLQNLNVVTNALNKQNISLDTANDLTQNLQKKLILNNQFSGTISRDQNQMFQNNVRQKLTKTVLKRSLQKIVNSSTSNKNFIEAELPNVIRLTKSLRKRQQDKITRSLLKRHLNLKSRRKLFLKTKEVNNQRIAIDRHFEIQERLFNNKISYYDQFQKNLQTKDNFVEQPNLSEKNGLEQKDIVFPFENINSQFEKTEALNLALVSKQSTNHINIVNPSNPSNQAFSTLQKSSSSLFNNLLGWLNESEKQKSLDIFSAKSSDKKMLMSQINDNSYKNSDNNYVLENTKTKKEIIENFILQNKAFTTNSFKDFGFSFAQNVLSKDNYTQNQSYLSSLKRSTGLINIMLKNEQTTSQGQKNSFPEKFLSLKLKEKIKSGEFVFGSFIAGKSESISLEPEKNVLRRSMRKFFVNDYRTIKKHSKNFKNLLKNHLQHYGKDQKTLFINNLYLKNWLKEKVVNQNSNFLYNRKQSKLSEFSELKTNYSDPNSKAFIQKLTKNNFSKNELLTLNKYIISSRTNPNKLSKQQMRKKLKKRRIIRSKRIERLKVLKDHPLKFRSEQIQTFYNVQDSLDKWKNFSFKAKLQKSNFTKPLNLDKFSNSQFSSSSIKLAESFEFFKQNKLNETKNSVLSKNLSLTPLKEIYNSKLGSDSSETNNSSNSDLFYTLYKDIFLEGPSLNNIKFENNNLNFETQQSNIISKPLEATNMPFYAGWDESVRKFVLTNRLLSRREAGYEIAKNSVYPVPETVTNFESNLNKNIIFSSWPLKGKNAATTLFSQFPFLIAPQNNSNFSDEKTLILKGGTKYELPEGTIISENGFLVSKFMQNTERNQSNKWKQKLTEKINDSVEKKVGKTSDTGLLFSNQEFSKLYIKFKKQKRIKTIIKSSKNEDHVGIRQAGQVISNLATVKNRKAARRNLFSSIPWRTKKQTTKSLLKLLAKVKTEANVSSSNSFGSERLKFAKLFFSDNSKNNAIDQKLSAKLLLLRNLRNGNVSQTKLTYLRRLQKFIRPTGSAWKKNINLSRRKKQYISMNKNLLSSGFIDYFPNRFNVRKRKKRSNNKNPRLRGDKNFKKTKRQYRQKIYLRPKNRPLRRRSLGVLFQNKLNYWRLNYQNLSTNQSEKTKENVSQTNSLLTGNLNQVSTANLSTSKIQQMLHGFSLAQNSLYSLKENEWQALNRPKKLYRSLFSNNSKLNPLLYQTLPGHNRSIPIIKNLPLPGSSVKTLNRIVKWSSADGASRFYRVNLSYGWALELFLKDLHQKIRLKVPSLNSLPMNSVINDYLIKLMQINNNKFSSNRSFKRKSYKLRQLSYTMSMRLYDRWFFYYYKNLNDSLLNKEQTTILTNPLLNKNLKSVSDDLNINIENRFEPIQINRNTSIVSLFKHIKKLLTFHLTDSQINFRSYLKNLRNTAYLKQQNITLDTEEMQQDQSKSLNKNQTNLETQLKINSPSTDISQHQKTTGLDSFQLSKKNVKQKNIDDESNNYTNLVNGNGENIKQNDKNSRITPSRSLLKKEKKYAEDRFFFAQFTKPPLVDEYRLTLENNRHYPVNGGFVWPGDYLRLKTILLPKEIKDLYLNEKNKKMIKIINVGSKDFSGLKDYSVEGLKYNPIELDLKRRLT</sequence>
<proteinExistence type="predicted"/>
<keyword evidence="2" id="KW-0472">Membrane</keyword>
<reference evidence="3" key="1">
    <citation type="submission" date="2019-11" db="EMBL/GenBank/DDBJ databases">
        <title>The Chloroplast Genome of the Green Alga Uronema confervicolum.</title>
        <authorList>
            <person name="Liu B."/>
        </authorList>
    </citation>
    <scope>NUCLEOTIDE SEQUENCE</scope>
</reference>
<evidence type="ECO:0000256" key="2">
    <source>
        <dbReference type="SAM" id="Phobius"/>
    </source>
</evidence>
<evidence type="ECO:0000256" key="1">
    <source>
        <dbReference type="SAM" id="MobiDB-lite"/>
    </source>
</evidence>
<keyword evidence="2" id="KW-0812">Transmembrane</keyword>
<organism evidence="3">
    <name type="scientific">Uronema confervicola</name>
    <dbReference type="NCBI Taxonomy" id="764120"/>
    <lineage>
        <taxon>Eukaryota</taxon>
        <taxon>Viridiplantae</taxon>
        <taxon>Chlorophyta</taxon>
        <taxon>core chlorophytes</taxon>
        <taxon>Chlorophyceae</taxon>
        <taxon>OCC clade</taxon>
        <taxon>Chaetophorales</taxon>
        <taxon>Uronemataceae</taxon>
        <taxon>Uronema</taxon>
    </lineage>
</organism>
<feature type="transmembrane region" description="Helical" evidence="2">
    <location>
        <begin position="261"/>
        <end position="289"/>
    </location>
</feature>
<feature type="transmembrane region" description="Helical" evidence="2">
    <location>
        <begin position="310"/>
        <end position="336"/>
    </location>
</feature>
<dbReference type="RefSeq" id="YP_009773646.1">
    <property type="nucleotide sequence ID" value="NC_047430.1"/>
</dbReference>
<dbReference type="GeneID" id="54626316"/>
<protein>
    <submittedName>
        <fullName evidence="3">Hypothetical chloroplast RF1</fullName>
    </submittedName>
</protein>
<accession>A0A6H1U6A6</accession>
<keyword evidence="3" id="KW-0150">Chloroplast</keyword>
<feature type="transmembrane region" description="Helical" evidence="2">
    <location>
        <begin position="117"/>
        <end position="139"/>
    </location>
</feature>
<evidence type="ECO:0000313" key="3">
    <source>
        <dbReference type="EMBL" id="QIZ74185.1"/>
    </source>
</evidence>
<feature type="transmembrane region" description="Helical" evidence="2">
    <location>
        <begin position="151"/>
        <end position="172"/>
    </location>
</feature>
<keyword evidence="3" id="KW-0934">Plastid</keyword>